<protein>
    <recommendedName>
        <fullName evidence="1">DUF1508 domain-containing protein</fullName>
    </recommendedName>
</protein>
<organism evidence="2 3">
    <name type="scientific">Gimesia alba</name>
    <dbReference type="NCBI Taxonomy" id="2527973"/>
    <lineage>
        <taxon>Bacteria</taxon>
        <taxon>Pseudomonadati</taxon>
        <taxon>Planctomycetota</taxon>
        <taxon>Planctomycetia</taxon>
        <taxon>Planctomycetales</taxon>
        <taxon>Planctomycetaceae</taxon>
        <taxon>Gimesia</taxon>
    </lineage>
</organism>
<dbReference type="SUPFAM" id="SSF160113">
    <property type="entry name" value="YegP-like"/>
    <property type="match status" value="1"/>
</dbReference>
<gene>
    <name evidence="2" type="ORF">Pan241w_26140</name>
</gene>
<dbReference type="AlphaFoldDB" id="A0A517RF78"/>
<dbReference type="KEGG" id="gaz:Pan241w_26140"/>
<feature type="domain" description="DUF1508" evidence="1">
    <location>
        <begin position="14"/>
        <end position="59"/>
    </location>
</feature>
<evidence type="ECO:0000313" key="2">
    <source>
        <dbReference type="EMBL" id="QDT42529.1"/>
    </source>
</evidence>
<dbReference type="OrthoDB" id="9802792at2"/>
<dbReference type="EMBL" id="CP036269">
    <property type="protein sequence ID" value="QDT42529.1"/>
    <property type="molecule type" value="Genomic_DNA"/>
</dbReference>
<dbReference type="InterPro" id="IPR010879">
    <property type="entry name" value="DUF1508"/>
</dbReference>
<accession>A0A517RF78</accession>
<evidence type="ECO:0000259" key="1">
    <source>
        <dbReference type="Pfam" id="PF07411"/>
    </source>
</evidence>
<dbReference type="InterPro" id="IPR036913">
    <property type="entry name" value="YegP-like_sf"/>
</dbReference>
<dbReference type="Pfam" id="PF07411">
    <property type="entry name" value="DUF1508"/>
    <property type="match status" value="1"/>
</dbReference>
<reference evidence="2 3" key="1">
    <citation type="submission" date="2019-02" db="EMBL/GenBank/DDBJ databases">
        <title>Deep-cultivation of Planctomycetes and their phenomic and genomic characterization uncovers novel biology.</title>
        <authorList>
            <person name="Wiegand S."/>
            <person name="Jogler M."/>
            <person name="Boedeker C."/>
            <person name="Pinto D."/>
            <person name="Vollmers J."/>
            <person name="Rivas-Marin E."/>
            <person name="Kohn T."/>
            <person name="Peeters S.H."/>
            <person name="Heuer A."/>
            <person name="Rast P."/>
            <person name="Oberbeckmann S."/>
            <person name="Bunk B."/>
            <person name="Jeske O."/>
            <person name="Meyerdierks A."/>
            <person name="Storesund J.E."/>
            <person name="Kallscheuer N."/>
            <person name="Luecker S."/>
            <person name="Lage O.M."/>
            <person name="Pohl T."/>
            <person name="Merkel B.J."/>
            <person name="Hornburger P."/>
            <person name="Mueller R.-W."/>
            <person name="Bruemmer F."/>
            <person name="Labrenz M."/>
            <person name="Spormann A.M."/>
            <person name="Op den Camp H."/>
            <person name="Overmann J."/>
            <person name="Amann R."/>
            <person name="Jetten M.S.M."/>
            <person name="Mascher T."/>
            <person name="Medema M.H."/>
            <person name="Devos D.P."/>
            <person name="Kaster A.-K."/>
            <person name="Ovreas L."/>
            <person name="Rohde M."/>
            <person name="Galperin M.Y."/>
            <person name="Jogler C."/>
        </authorList>
    </citation>
    <scope>NUCLEOTIDE SEQUENCE [LARGE SCALE GENOMIC DNA]</scope>
    <source>
        <strain evidence="2 3">Pan241w</strain>
    </source>
</reference>
<evidence type="ECO:0000313" key="3">
    <source>
        <dbReference type="Proteomes" id="UP000317171"/>
    </source>
</evidence>
<keyword evidence="3" id="KW-1185">Reference proteome</keyword>
<name>A0A517RF78_9PLAN</name>
<dbReference type="Gene3D" id="3.30.160.160">
    <property type="entry name" value="YegP-like"/>
    <property type="match status" value="1"/>
</dbReference>
<dbReference type="Proteomes" id="UP000317171">
    <property type="component" value="Chromosome"/>
</dbReference>
<proteinExistence type="predicted"/>
<dbReference type="RefSeq" id="WP_145215928.1">
    <property type="nucleotide sequence ID" value="NZ_CP036269.1"/>
</dbReference>
<sequence>MAEVTYPCYWQKKDNKKQWYWVYYAKNGEAISRSSESYVKRSDCLHSIELMKNSSDDSVYYDKD</sequence>